<evidence type="ECO:0000256" key="1">
    <source>
        <dbReference type="ARBA" id="ARBA00008655"/>
    </source>
</evidence>
<dbReference type="GO" id="GO:0003841">
    <property type="term" value="F:1-acylglycerol-3-phosphate O-acyltransferase activity"/>
    <property type="evidence" value="ECO:0007669"/>
    <property type="project" value="UniProtKB-UniRule"/>
</dbReference>
<accession>B8CWX7</accession>
<dbReference type="PANTHER" id="PTHR10434">
    <property type="entry name" value="1-ACYL-SN-GLYCEROL-3-PHOSPHATE ACYLTRANSFERASE"/>
    <property type="match status" value="1"/>
</dbReference>
<name>B8CWX7_HALOH</name>
<evidence type="ECO:0000259" key="6">
    <source>
        <dbReference type="SMART" id="SM00563"/>
    </source>
</evidence>
<keyword evidence="3 4" id="KW-0012">Acyltransferase</keyword>
<dbReference type="STRING" id="373903.Hore_10400"/>
<keyword evidence="2 4" id="KW-0808">Transferase</keyword>
<dbReference type="GO" id="GO:0016020">
    <property type="term" value="C:membrane"/>
    <property type="evidence" value="ECO:0007669"/>
    <property type="project" value="InterPro"/>
</dbReference>
<evidence type="ECO:0000256" key="2">
    <source>
        <dbReference type="ARBA" id="ARBA00022679"/>
    </source>
</evidence>
<evidence type="ECO:0000256" key="4">
    <source>
        <dbReference type="RuleBase" id="RU361267"/>
    </source>
</evidence>
<dbReference type="Pfam" id="PF01553">
    <property type="entry name" value="Acyltransferase"/>
    <property type="match status" value="1"/>
</dbReference>
<dbReference type="Proteomes" id="UP000000719">
    <property type="component" value="Chromosome"/>
</dbReference>
<keyword evidence="4" id="KW-0444">Lipid biosynthesis</keyword>
<evidence type="ECO:0000256" key="3">
    <source>
        <dbReference type="ARBA" id="ARBA00023315"/>
    </source>
</evidence>
<dbReference type="EMBL" id="CP001098">
    <property type="protein sequence ID" value="ACL69796.1"/>
    <property type="molecule type" value="Genomic_DNA"/>
</dbReference>
<dbReference type="NCBIfam" id="TIGR00530">
    <property type="entry name" value="AGP_acyltrn"/>
    <property type="match status" value="1"/>
</dbReference>
<evidence type="ECO:0000313" key="8">
    <source>
        <dbReference type="Proteomes" id="UP000000719"/>
    </source>
</evidence>
<sequence>MNKLRQVLGKVLYWLAYSIFNIYFLVVHRWQVVGKENRLTKGPLIVMSNHVSNLDPPVVGCIMNRQVHFMAKKELFENPVSRWVFNTIGTFPVKRGKPDRKALRQAFSILKQEKVLGVFPEGTRHRQGKPGKARLGAVMIALRSEAPILPVGIRYDDGKKIRVSIGEPFTLDEYYGRKVTREEMKEAGQIIMDRIIQQLNNIEPGYGK</sequence>
<keyword evidence="4" id="KW-1208">Phospholipid metabolism</keyword>
<comment type="similarity">
    <text evidence="1 4">Belongs to the 1-acyl-sn-glycerol-3-phosphate acyltransferase family.</text>
</comment>
<evidence type="ECO:0000313" key="7">
    <source>
        <dbReference type="EMBL" id="ACL69796.1"/>
    </source>
</evidence>
<keyword evidence="5" id="KW-0472">Membrane</keyword>
<comment type="catalytic activity">
    <reaction evidence="4">
        <text>a 1-acyl-sn-glycero-3-phosphate + an acyl-CoA = a 1,2-diacyl-sn-glycero-3-phosphate + CoA</text>
        <dbReference type="Rhea" id="RHEA:19709"/>
        <dbReference type="ChEBI" id="CHEBI:57287"/>
        <dbReference type="ChEBI" id="CHEBI:57970"/>
        <dbReference type="ChEBI" id="CHEBI:58342"/>
        <dbReference type="ChEBI" id="CHEBI:58608"/>
        <dbReference type="EC" id="2.3.1.51"/>
    </reaction>
</comment>
<gene>
    <name evidence="7" type="ordered locus">Hore_10400</name>
</gene>
<dbReference type="SUPFAM" id="SSF69593">
    <property type="entry name" value="Glycerol-3-phosphate (1)-acyltransferase"/>
    <property type="match status" value="1"/>
</dbReference>
<reference evidence="7 8" key="1">
    <citation type="journal article" date="2009" name="PLoS ONE">
        <title>Genome analysis of the anaerobic thermohalophilic bacterium Halothermothrix orenii.</title>
        <authorList>
            <person name="Mavromatis K."/>
            <person name="Ivanova N."/>
            <person name="Anderson I."/>
            <person name="Lykidis A."/>
            <person name="Hooper S.D."/>
            <person name="Sun H."/>
            <person name="Kunin V."/>
            <person name="Lapidus A."/>
            <person name="Hugenholtz P."/>
            <person name="Patel B."/>
            <person name="Kyrpides N.C."/>
        </authorList>
    </citation>
    <scope>NUCLEOTIDE SEQUENCE [LARGE SCALE GENOMIC DNA]</scope>
    <source>
        <strain evidence="8">H 168 / OCM 544 / DSM 9562</strain>
    </source>
</reference>
<evidence type="ECO:0000256" key="5">
    <source>
        <dbReference type="SAM" id="Phobius"/>
    </source>
</evidence>
<feature type="domain" description="Phospholipid/glycerol acyltransferase" evidence="6">
    <location>
        <begin position="44"/>
        <end position="156"/>
    </location>
</feature>
<dbReference type="AlphaFoldDB" id="B8CWX7"/>
<dbReference type="HOGENOM" id="CLU_027938_4_5_9"/>
<comment type="domain">
    <text evidence="4">The HXXXXD motif is essential for acyltransferase activity and may constitute the binding site for the phosphate moiety of the glycerol-3-phosphate.</text>
</comment>
<keyword evidence="4" id="KW-0594">Phospholipid biosynthesis</keyword>
<keyword evidence="4" id="KW-0443">Lipid metabolism</keyword>
<organism evidence="7 8">
    <name type="scientific">Halothermothrix orenii (strain H 168 / OCM 544 / DSM 9562)</name>
    <dbReference type="NCBI Taxonomy" id="373903"/>
    <lineage>
        <taxon>Bacteria</taxon>
        <taxon>Bacillati</taxon>
        <taxon>Bacillota</taxon>
        <taxon>Clostridia</taxon>
        <taxon>Halanaerobiales</taxon>
        <taxon>Halothermotrichaceae</taxon>
        <taxon>Halothermothrix</taxon>
    </lineage>
</organism>
<dbReference type="OrthoDB" id="9803035at2"/>
<dbReference type="KEGG" id="hor:Hore_10400"/>
<dbReference type="CDD" id="cd07989">
    <property type="entry name" value="LPLAT_AGPAT-like"/>
    <property type="match status" value="1"/>
</dbReference>
<dbReference type="eggNOG" id="COG0204">
    <property type="taxonomic scope" value="Bacteria"/>
</dbReference>
<dbReference type="InterPro" id="IPR004552">
    <property type="entry name" value="AGP_acyltrans"/>
</dbReference>
<dbReference type="InterPro" id="IPR002123">
    <property type="entry name" value="Plipid/glycerol_acylTrfase"/>
</dbReference>
<dbReference type="PANTHER" id="PTHR10434:SF11">
    <property type="entry name" value="1-ACYL-SN-GLYCEROL-3-PHOSPHATE ACYLTRANSFERASE"/>
    <property type="match status" value="1"/>
</dbReference>
<proteinExistence type="inferred from homology"/>
<dbReference type="GO" id="GO:0006654">
    <property type="term" value="P:phosphatidic acid biosynthetic process"/>
    <property type="evidence" value="ECO:0007669"/>
    <property type="project" value="TreeGrafter"/>
</dbReference>
<dbReference type="RefSeq" id="WP_012635981.1">
    <property type="nucleotide sequence ID" value="NC_011899.1"/>
</dbReference>
<protein>
    <recommendedName>
        <fullName evidence="4">1-acyl-sn-glycerol-3-phosphate acyltransferase</fullName>
        <ecNumber evidence="4">2.3.1.51</ecNumber>
    </recommendedName>
</protein>
<keyword evidence="5" id="KW-1133">Transmembrane helix</keyword>
<keyword evidence="8" id="KW-1185">Reference proteome</keyword>
<keyword evidence="5" id="KW-0812">Transmembrane</keyword>
<feature type="transmembrane region" description="Helical" evidence="5">
    <location>
        <begin position="12"/>
        <end position="30"/>
    </location>
</feature>
<dbReference type="SMART" id="SM00563">
    <property type="entry name" value="PlsC"/>
    <property type="match status" value="1"/>
</dbReference>
<dbReference type="EC" id="2.3.1.51" evidence="4"/>